<dbReference type="GO" id="GO:0005737">
    <property type="term" value="C:cytoplasm"/>
    <property type="evidence" value="ECO:0007669"/>
    <property type="project" value="TreeGrafter"/>
</dbReference>
<comment type="subcellular location">
    <subcellularLocation>
        <location evidence="1">Nucleus</location>
    </subcellularLocation>
</comment>
<accession>A0A452YFY6</accession>
<dbReference type="PANTHER" id="PTHR12363:SF33">
    <property type="entry name" value="IMPORTIN-13"/>
    <property type="match status" value="1"/>
</dbReference>
<sequence>LGGDSTLKILFMKLIQACGSGAEQNQNWQPLEAALFCIQAIAKSVSIEEKEILPQVLCHCFQGFLTKNSCYRQFVQPLEHFQNGLMLPQLNCPSYHLWLIFSTRA</sequence>
<reference evidence="5" key="1">
    <citation type="journal article" date="2014" name="Science">
        <title>Ancient hybridizations among the ancestral genomes of bread wheat.</title>
        <authorList>
            <consortium name="International Wheat Genome Sequencing Consortium,"/>
            <person name="Marcussen T."/>
            <person name="Sandve S.R."/>
            <person name="Heier L."/>
            <person name="Spannagl M."/>
            <person name="Pfeifer M."/>
            <person name="Jakobsen K.S."/>
            <person name="Wulff B.B."/>
            <person name="Steuernagel B."/>
            <person name="Mayer K.F."/>
            <person name="Olsen O.A."/>
        </authorList>
    </citation>
    <scope>NUCLEOTIDE SEQUENCE [LARGE SCALE GENOMIC DNA]</scope>
    <source>
        <strain evidence="5">cv. AL8/78</strain>
    </source>
</reference>
<dbReference type="GO" id="GO:0006606">
    <property type="term" value="P:protein import into nucleus"/>
    <property type="evidence" value="ECO:0007669"/>
    <property type="project" value="TreeGrafter"/>
</dbReference>
<reference evidence="5" key="2">
    <citation type="journal article" date="2017" name="Nat. Plants">
        <title>The Aegilops tauschii genome reveals multiple impacts of transposons.</title>
        <authorList>
            <person name="Zhao G."/>
            <person name="Zou C."/>
            <person name="Li K."/>
            <person name="Wang K."/>
            <person name="Li T."/>
            <person name="Gao L."/>
            <person name="Zhang X."/>
            <person name="Wang H."/>
            <person name="Yang Z."/>
            <person name="Liu X."/>
            <person name="Jiang W."/>
            <person name="Mao L."/>
            <person name="Kong X."/>
            <person name="Jiao Y."/>
            <person name="Jia J."/>
        </authorList>
    </citation>
    <scope>NUCLEOTIDE SEQUENCE [LARGE SCALE GENOMIC DNA]</scope>
    <source>
        <strain evidence="5">cv. AL8/78</strain>
    </source>
</reference>
<dbReference type="Gene3D" id="1.25.10.10">
    <property type="entry name" value="Leucine-rich Repeat Variant"/>
    <property type="match status" value="1"/>
</dbReference>
<dbReference type="Gramene" id="AET1Gv20402000.32">
    <property type="protein sequence ID" value="AET1Gv20402000.32"/>
    <property type="gene ID" value="AET1Gv20402000"/>
</dbReference>
<proteinExistence type="predicted"/>
<dbReference type="EnsemblPlants" id="AET1Gv20402000.32">
    <property type="protein sequence ID" value="AET1Gv20402000.32"/>
    <property type="gene ID" value="AET1Gv20402000"/>
</dbReference>
<name>A0A452YFY6_AEGTS</name>
<organism evidence="4 5">
    <name type="scientific">Aegilops tauschii subsp. strangulata</name>
    <name type="common">Goatgrass</name>
    <dbReference type="NCBI Taxonomy" id="200361"/>
    <lineage>
        <taxon>Eukaryota</taxon>
        <taxon>Viridiplantae</taxon>
        <taxon>Streptophyta</taxon>
        <taxon>Embryophyta</taxon>
        <taxon>Tracheophyta</taxon>
        <taxon>Spermatophyta</taxon>
        <taxon>Magnoliopsida</taxon>
        <taxon>Liliopsida</taxon>
        <taxon>Poales</taxon>
        <taxon>Poaceae</taxon>
        <taxon>BOP clade</taxon>
        <taxon>Pooideae</taxon>
        <taxon>Triticodae</taxon>
        <taxon>Triticeae</taxon>
        <taxon>Triticinae</taxon>
        <taxon>Aegilops</taxon>
    </lineage>
</organism>
<evidence type="ECO:0000256" key="2">
    <source>
        <dbReference type="ARBA" id="ARBA00022448"/>
    </source>
</evidence>
<keyword evidence="3" id="KW-0539">Nucleus</keyword>
<reference evidence="4" key="3">
    <citation type="journal article" date="2017" name="Nature">
        <title>Genome sequence of the progenitor of the wheat D genome Aegilops tauschii.</title>
        <authorList>
            <person name="Luo M.C."/>
            <person name="Gu Y.Q."/>
            <person name="Puiu D."/>
            <person name="Wang H."/>
            <person name="Twardziok S.O."/>
            <person name="Deal K.R."/>
            <person name="Huo N."/>
            <person name="Zhu T."/>
            <person name="Wang L."/>
            <person name="Wang Y."/>
            <person name="McGuire P.E."/>
            <person name="Liu S."/>
            <person name="Long H."/>
            <person name="Ramasamy R.K."/>
            <person name="Rodriguez J.C."/>
            <person name="Van S.L."/>
            <person name="Yuan L."/>
            <person name="Wang Z."/>
            <person name="Xia Z."/>
            <person name="Xiao L."/>
            <person name="Anderson O.D."/>
            <person name="Ouyang S."/>
            <person name="Liang Y."/>
            <person name="Zimin A.V."/>
            <person name="Pertea G."/>
            <person name="Qi P."/>
            <person name="Bennetzen J.L."/>
            <person name="Dai X."/>
            <person name="Dawson M.W."/>
            <person name="Muller H.G."/>
            <person name="Kugler K."/>
            <person name="Rivarola-Duarte L."/>
            <person name="Spannagl M."/>
            <person name="Mayer K.F.X."/>
            <person name="Lu F.H."/>
            <person name="Bevan M.W."/>
            <person name="Leroy P."/>
            <person name="Li P."/>
            <person name="You F.M."/>
            <person name="Sun Q."/>
            <person name="Liu Z."/>
            <person name="Lyons E."/>
            <person name="Wicker T."/>
            <person name="Salzberg S.L."/>
            <person name="Devos K.M."/>
            <person name="Dvorak J."/>
        </authorList>
    </citation>
    <scope>NUCLEOTIDE SEQUENCE [LARGE SCALE GENOMIC DNA]</scope>
    <source>
        <strain evidence="4">cv. AL8/78</strain>
    </source>
</reference>
<protein>
    <submittedName>
        <fullName evidence="4">Uncharacterized protein</fullName>
    </submittedName>
</protein>
<evidence type="ECO:0000256" key="1">
    <source>
        <dbReference type="ARBA" id="ARBA00004123"/>
    </source>
</evidence>
<dbReference type="InterPro" id="IPR051345">
    <property type="entry name" value="Importin_beta-like_NTR"/>
</dbReference>
<dbReference type="AlphaFoldDB" id="A0A452YFY6"/>
<keyword evidence="5" id="KW-1185">Reference proteome</keyword>
<reference evidence="4" key="4">
    <citation type="submission" date="2019-03" db="UniProtKB">
        <authorList>
            <consortium name="EnsemblPlants"/>
        </authorList>
    </citation>
    <scope>IDENTIFICATION</scope>
</reference>
<reference evidence="4" key="5">
    <citation type="journal article" date="2021" name="G3 (Bethesda)">
        <title>Aegilops tauschii genome assembly Aet v5.0 features greater sequence contiguity and improved annotation.</title>
        <authorList>
            <person name="Wang L."/>
            <person name="Zhu T."/>
            <person name="Rodriguez J.C."/>
            <person name="Deal K.R."/>
            <person name="Dubcovsky J."/>
            <person name="McGuire P.E."/>
            <person name="Lux T."/>
            <person name="Spannagl M."/>
            <person name="Mayer K.F.X."/>
            <person name="Baldrich P."/>
            <person name="Meyers B.C."/>
            <person name="Huo N."/>
            <person name="Gu Y.Q."/>
            <person name="Zhou H."/>
            <person name="Devos K.M."/>
            <person name="Bennetzen J.L."/>
            <person name="Unver T."/>
            <person name="Budak H."/>
            <person name="Gulick P.J."/>
            <person name="Galiba G."/>
            <person name="Kalapos B."/>
            <person name="Nelson D.R."/>
            <person name="Li P."/>
            <person name="You F.M."/>
            <person name="Luo M.C."/>
            <person name="Dvorak J."/>
        </authorList>
    </citation>
    <scope>NUCLEOTIDE SEQUENCE [LARGE SCALE GENOMIC DNA]</scope>
    <source>
        <strain evidence="4">cv. AL8/78</strain>
    </source>
</reference>
<evidence type="ECO:0000313" key="4">
    <source>
        <dbReference type="EnsemblPlants" id="AET1Gv20402000.32"/>
    </source>
</evidence>
<evidence type="ECO:0000313" key="5">
    <source>
        <dbReference type="Proteomes" id="UP000015105"/>
    </source>
</evidence>
<keyword evidence="2" id="KW-0813">Transport</keyword>
<dbReference type="InterPro" id="IPR011989">
    <property type="entry name" value="ARM-like"/>
</dbReference>
<dbReference type="PANTHER" id="PTHR12363">
    <property type="entry name" value="TRANSPORTIN 3 AND IMPORTIN 13"/>
    <property type="match status" value="1"/>
</dbReference>
<evidence type="ECO:0000256" key="3">
    <source>
        <dbReference type="ARBA" id="ARBA00023242"/>
    </source>
</evidence>
<dbReference type="Proteomes" id="UP000015105">
    <property type="component" value="Chromosome 1D"/>
</dbReference>
<dbReference type="GO" id="GO:0005634">
    <property type="term" value="C:nucleus"/>
    <property type="evidence" value="ECO:0007669"/>
    <property type="project" value="UniProtKB-SubCell"/>
</dbReference>